<proteinExistence type="predicted"/>
<dbReference type="GO" id="GO:0000796">
    <property type="term" value="C:condensin complex"/>
    <property type="evidence" value="ECO:0007669"/>
    <property type="project" value="TreeGrafter"/>
</dbReference>
<dbReference type="PANTHER" id="PTHR16199:SF4">
    <property type="entry name" value="CONDENSIN-2 COMPLEX SUBUNIT G2"/>
    <property type="match status" value="1"/>
</dbReference>
<organism evidence="1 2">
    <name type="scientific">Araneus ventricosus</name>
    <name type="common">Orbweaver spider</name>
    <name type="synonym">Epeira ventricosa</name>
    <dbReference type="NCBI Taxonomy" id="182803"/>
    <lineage>
        <taxon>Eukaryota</taxon>
        <taxon>Metazoa</taxon>
        <taxon>Ecdysozoa</taxon>
        <taxon>Arthropoda</taxon>
        <taxon>Chelicerata</taxon>
        <taxon>Arachnida</taxon>
        <taxon>Araneae</taxon>
        <taxon>Araneomorphae</taxon>
        <taxon>Entelegynae</taxon>
        <taxon>Araneoidea</taxon>
        <taxon>Araneidae</taxon>
        <taxon>Araneus</taxon>
    </lineage>
</organism>
<comment type="caution">
    <text evidence="1">The sequence shown here is derived from an EMBL/GenBank/DDBJ whole genome shotgun (WGS) entry which is preliminary data.</text>
</comment>
<gene>
    <name evidence="1" type="ORF">AVEN_39389_1</name>
</gene>
<dbReference type="Proteomes" id="UP000499080">
    <property type="component" value="Unassembled WGS sequence"/>
</dbReference>
<evidence type="ECO:0000313" key="1">
    <source>
        <dbReference type="EMBL" id="GBO01664.1"/>
    </source>
</evidence>
<name>A0A4Y2TPL3_ARAVE</name>
<reference evidence="1 2" key="1">
    <citation type="journal article" date="2019" name="Sci. Rep.">
        <title>Orb-weaving spider Araneus ventricosus genome elucidates the spidroin gene catalogue.</title>
        <authorList>
            <person name="Kono N."/>
            <person name="Nakamura H."/>
            <person name="Ohtoshi R."/>
            <person name="Moran D.A.P."/>
            <person name="Shinohara A."/>
            <person name="Yoshida Y."/>
            <person name="Fujiwara M."/>
            <person name="Mori M."/>
            <person name="Tomita M."/>
            <person name="Arakawa K."/>
        </authorList>
    </citation>
    <scope>NUCLEOTIDE SEQUENCE [LARGE SCALE GENOMIC DNA]</scope>
</reference>
<keyword evidence="2" id="KW-1185">Reference proteome</keyword>
<dbReference type="AlphaFoldDB" id="A0A4Y2TPL3"/>
<evidence type="ECO:0000313" key="2">
    <source>
        <dbReference type="Proteomes" id="UP000499080"/>
    </source>
</evidence>
<dbReference type="GO" id="GO:0000070">
    <property type="term" value="P:mitotic sister chromatid segregation"/>
    <property type="evidence" value="ECO:0007669"/>
    <property type="project" value="TreeGrafter"/>
</dbReference>
<dbReference type="PANTHER" id="PTHR16199">
    <property type="entry name" value="CONDENSIN-2 COMPLEX SUBUNIT G2"/>
    <property type="match status" value="1"/>
</dbReference>
<accession>A0A4Y2TPL3</accession>
<dbReference type="EMBL" id="BGPR01029700">
    <property type="protein sequence ID" value="GBO01664.1"/>
    <property type="molecule type" value="Genomic_DNA"/>
</dbReference>
<protein>
    <submittedName>
        <fullName evidence="1">Uncharacterized protein</fullName>
    </submittedName>
</protein>
<dbReference type="GO" id="GO:0005634">
    <property type="term" value="C:nucleus"/>
    <property type="evidence" value="ECO:0007669"/>
    <property type="project" value="TreeGrafter"/>
</dbReference>
<dbReference type="OrthoDB" id="6428479at2759"/>
<sequence>MDDQTSGKDLIAAVKDVQNGKLVEYAAQNKLKKSSFKFKNVLKELSVDEIDNMWDVLSKTVINQVETIIGSNSKGSSNKSRDSPSKKAYQEVSHVIQAAIDLAVVILEQRMPASQGLLHMVVFLNRIIFELPGSLDNLKNSIALLCEKMFHLNYLYQDHELITFNTLLYVIKRSLAAKPTIGWLNVI</sequence>